<dbReference type="STRING" id="321146.A0A139HEJ5"/>
<dbReference type="GO" id="GO:0043139">
    <property type="term" value="F:5'-3' DNA helicase activity"/>
    <property type="evidence" value="ECO:0007669"/>
    <property type="project" value="TreeGrafter"/>
</dbReference>
<dbReference type="PANTHER" id="PTHR43788">
    <property type="entry name" value="DNA2/NAM7 HELICASE FAMILY MEMBER"/>
    <property type="match status" value="1"/>
</dbReference>
<name>A0A139HEJ5_9PEZI</name>
<dbReference type="Proteomes" id="UP000070133">
    <property type="component" value="Unassembled WGS sequence"/>
</dbReference>
<keyword evidence="4" id="KW-0067">ATP-binding</keyword>
<keyword evidence="2" id="KW-0378">Hydrolase</keyword>
<comment type="caution">
    <text evidence="7">The sequence shown here is derived from an EMBL/GenBank/DDBJ whole genome shotgun (WGS) entry which is preliminary data.</text>
</comment>
<feature type="compositionally biased region" description="Low complexity" evidence="5">
    <location>
        <begin position="142"/>
        <end position="152"/>
    </location>
</feature>
<feature type="region of interest" description="Disordered" evidence="5">
    <location>
        <begin position="1542"/>
        <end position="1579"/>
    </location>
</feature>
<dbReference type="Pfam" id="PF13087">
    <property type="entry name" value="AAA_12"/>
    <property type="match status" value="1"/>
</dbReference>
<evidence type="ECO:0000313" key="8">
    <source>
        <dbReference type="Proteomes" id="UP000070133"/>
    </source>
</evidence>
<evidence type="ECO:0000313" key="7">
    <source>
        <dbReference type="EMBL" id="KXT00799.1"/>
    </source>
</evidence>
<dbReference type="Gene3D" id="3.40.50.300">
    <property type="entry name" value="P-loop containing nucleotide triphosphate hydrolases"/>
    <property type="match status" value="2"/>
</dbReference>
<feature type="compositionally biased region" description="Acidic residues" evidence="5">
    <location>
        <begin position="1158"/>
        <end position="1171"/>
    </location>
</feature>
<keyword evidence="3" id="KW-0347">Helicase</keyword>
<dbReference type="OrthoDB" id="6513042at2759"/>
<dbReference type="InterPro" id="IPR027417">
    <property type="entry name" value="P-loop_NTPase"/>
</dbReference>
<dbReference type="EMBL" id="LFZN01000067">
    <property type="protein sequence ID" value="KXT00799.1"/>
    <property type="molecule type" value="Genomic_DNA"/>
</dbReference>
<gene>
    <name evidence="7" type="ORF">AC578_2969</name>
</gene>
<dbReference type="InterPro" id="IPR041679">
    <property type="entry name" value="DNA2/NAM7-like_C"/>
</dbReference>
<dbReference type="GO" id="GO:0016787">
    <property type="term" value="F:hydrolase activity"/>
    <property type="evidence" value="ECO:0007669"/>
    <property type="project" value="UniProtKB-KW"/>
</dbReference>
<feature type="compositionally biased region" description="Basic and acidic residues" evidence="5">
    <location>
        <begin position="53"/>
        <end position="70"/>
    </location>
</feature>
<evidence type="ECO:0000256" key="4">
    <source>
        <dbReference type="ARBA" id="ARBA00022840"/>
    </source>
</evidence>
<evidence type="ECO:0000256" key="3">
    <source>
        <dbReference type="ARBA" id="ARBA00022806"/>
    </source>
</evidence>
<dbReference type="SUPFAM" id="SSF52540">
    <property type="entry name" value="P-loop containing nucleoside triphosphate hydrolases"/>
    <property type="match status" value="1"/>
</dbReference>
<evidence type="ECO:0000256" key="2">
    <source>
        <dbReference type="ARBA" id="ARBA00022801"/>
    </source>
</evidence>
<evidence type="ECO:0000256" key="5">
    <source>
        <dbReference type="SAM" id="MobiDB-lite"/>
    </source>
</evidence>
<keyword evidence="1" id="KW-0547">Nucleotide-binding</keyword>
<accession>A0A139HEJ5</accession>
<keyword evidence="8" id="KW-1185">Reference proteome</keyword>
<reference evidence="7 8" key="1">
    <citation type="submission" date="2015-07" db="EMBL/GenBank/DDBJ databases">
        <title>Comparative genomics of the Sigatoka disease complex on banana suggests a link between parallel evolutionary changes in Pseudocercospora fijiensis and Pseudocercospora eumusae and increased virulence on the banana host.</title>
        <authorList>
            <person name="Chang T.-C."/>
            <person name="Salvucci A."/>
            <person name="Crous P.W."/>
            <person name="Stergiopoulos I."/>
        </authorList>
    </citation>
    <scope>NUCLEOTIDE SEQUENCE [LARGE SCALE GENOMIC DNA]</scope>
    <source>
        <strain evidence="7 8">CBS 114824</strain>
    </source>
</reference>
<feature type="region of interest" description="Disordered" evidence="5">
    <location>
        <begin position="1153"/>
        <end position="1199"/>
    </location>
</feature>
<dbReference type="GO" id="GO:0005524">
    <property type="term" value="F:ATP binding"/>
    <property type="evidence" value="ECO:0007669"/>
    <property type="project" value="UniProtKB-KW"/>
</dbReference>
<feature type="domain" description="DNA2/NAM7 helicase-like C-terminal" evidence="6">
    <location>
        <begin position="1323"/>
        <end position="1528"/>
    </location>
</feature>
<organism evidence="7 8">
    <name type="scientific">Pseudocercospora eumusae</name>
    <dbReference type="NCBI Taxonomy" id="321146"/>
    <lineage>
        <taxon>Eukaryota</taxon>
        <taxon>Fungi</taxon>
        <taxon>Dikarya</taxon>
        <taxon>Ascomycota</taxon>
        <taxon>Pezizomycotina</taxon>
        <taxon>Dothideomycetes</taxon>
        <taxon>Dothideomycetidae</taxon>
        <taxon>Mycosphaerellales</taxon>
        <taxon>Mycosphaerellaceae</taxon>
        <taxon>Pseudocercospora</taxon>
    </lineage>
</organism>
<proteinExistence type="predicted"/>
<sequence>MAAPDDPNVHSHRASLRNTSRPSSRRGSRSQRSSIASPTRSERRALSPSPSKVADEHRVEHLPHDWRGPDRAPSPSDHGSEEDRDPPGNAEWTNYEEEQDLTRLLPPSSKPDSRSPSPAWTNNFSRPATPVAADSTAEDSDAAAAAGTEGSEQSTDDDVLEQLTFDDFADVARLYEQSTSMPDADLLHRIIYCTNIKNERPNHVFALGTDTYESSSHVAIAMAVAAKTIGDDAKFSQRECLYAIKCKAVGYIDPLATALFYLDDPESRLSHYLQQLTDECILSAEEADSLFQSDTPSDFEVAALVSLIDPDSECDVVMTEYEADGTPTSARLIREHLNTQPAKVVVLRRCPDGNLQPVFYSRDPSERESTAAKKGYALAPDAFAQDTDPLLTHKDIIPAVHVCNFHSGCLKDDVFYDFLLRTGKLPTTTQESRAHDRSQAKEAAASSEAQVVSFDGVDILLEPLQVTAPEWVEFRDNLAQHQKTKFVRLSTEKEDKPAAMENTYYSPACAMTEYGMLPFMPDPTSPVESAYVVGLSFRLSKIGYAPCLKFAYTFRRQGPKGGTKNHDGVLMFPFGRLHHRDTGQPTSAISNFSCKWVPEDKPYLELKFTSSYALTQNLEPSLSFKKVGGVKKDTGLGLNHQEKSFLEFVRNCREPKDGSHDLVFRLYPYAKEIGKQAASGRPYYQLQELQSYFPGGHAENPMFSKNMWSSYLRDKDAFDPEIQFGMMLSRHAIASTKPQMPIIRHVPPMVFKDSSEYAVMHGYGLDMNYAEEKNRTAAVSVDDHLIGFHKLEGQSSVVIASVKWAQTPRLGLSDNDFVNIPSNTRAVAFVQIPGSAGNTRVEMVSGHSSLEIEGNQVFYLSGKYAEAVLPVAAVFKNGFAKANFFRASLKIEHNSKLAKAKMDIICKVSDPNKPDNVYRKLWPVVNYEGDKHRSHSVDPFSKIAGGAGAKVYQEFCDGPPGKSWHESQYDAVRKAQDTERGFQLVQGIGGSGKTTMLTHKALCLVKAGQNVILMSERNAVCNGHLQNIVKSMKNYPELEKSGFKPLRAFAKQGSLTEIINRGKFEEDAFSDVSPEATAELLHINAQMRSKNRARYEMYQYTIEGHMLEAMDDAAKNDENYENAAVQLIEDGPYLNSYGELRKFLAEVAEHPLNSEQEISVDDSNDNDESPADENAASSVTSTPTTPQDSEKAPMNVAPPKTTRYWTQTRINQVKKVISVCRADVIRSASLIISTVDNLITSSEISQNFAQDPSKVTFVEHDEATQSDEAGTLGVHVKIRANIVSHCLYGDVQQLGRPKFASLLKDKRTGSEEALVNEFYETIQQSLFKRWSNAHFPVSELTTQSRTHEVLFTPAKSFFYPHMDIQGPEYALNEAEKKMMLGINGFDDPLPIQSRFNWAVVNGDVRHDNFGTSRLNFTNIKYIVHILEKWVIPCYGDRTSEMVAVQACYNLEITELNRLLRKLQHERNWTMGHLPVTSTTDNFIGREKHMVIGDVMITRGNRSSWGFMNSNARACVFLTRWQAIGLLVGAKFLQPHELKQLREAKAAEQKATQPASPIPDPPKSTKSRKAPRKDEEGHEMPDNAFIYTHDYLSRKGSRFETGFTIDDLDHPTFVWKPEQLEAAERLILENPYDFPPFSKYYGESITDAQKQSIRDMMAMIAKEKKVAAAKSQG</sequence>
<dbReference type="PANTHER" id="PTHR43788:SF8">
    <property type="entry name" value="DNA-BINDING PROTEIN SMUBP-2"/>
    <property type="match status" value="1"/>
</dbReference>
<evidence type="ECO:0000256" key="1">
    <source>
        <dbReference type="ARBA" id="ARBA00022741"/>
    </source>
</evidence>
<protein>
    <recommendedName>
        <fullName evidence="6">DNA2/NAM7 helicase-like C-terminal domain-containing protein</fullName>
    </recommendedName>
</protein>
<dbReference type="InterPro" id="IPR050534">
    <property type="entry name" value="Coronavir_polyprotein_1ab"/>
</dbReference>
<evidence type="ECO:0000259" key="6">
    <source>
        <dbReference type="Pfam" id="PF13087"/>
    </source>
</evidence>
<feature type="region of interest" description="Disordered" evidence="5">
    <location>
        <begin position="1"/>
        <end position="159"/>
    </location>
</feature>
<feature type="compositionally biased region" description="Low complexity" evidence="5">
    <location>
        <begin position="1177"/>
        <end position="1186"/>
    </location>
</feature>